<reference evidence="2" key="2">
    <citation type="submission" date="2024-10" db="UniProtKB">
        <authorList>
            <consortium name="EnsemblProtists"/>
        </authorList>
    </citation>
    <scope>IDENTIFICATION</scope>
</reference>
<dbReference type="Gene3D" id="2.130.10.10">
    <property type="entry name" value="YVTN repeat-like/Quinoprotein amine dehydrogenase"/>
    <property type="match status" value="1"/>
</dbReference>
<dbReference type="HOGENOM" id="CLU_638463_0_0_1"/>
<dbReference type="KEGG" id="ehx:EMIHUDRAFT_194512"/>
<dbReference type="GO" id="GO:0030687">
    <property type="term" value="C:preribosome, large subunit precursor"/>
    <property type="evidence" value="ECO:0007669"/>
    <property type="project" value="TreeGrafter"/>
</dbReference>
<proteinExistence type="predicted"/>
<evidence type="ECO:0000256" key="1">
    <source>
        <dbReference type="SAM" id="MobiDB-lite"/>
    </source>
</evidence>
<dbReference type="RefSeq" id="XP_005794346.1">
    <property type="nucleotide sequence ID" value="XM_005794289.1"/>
</dbReference>
<dbReference type="Proteomes" id="UP000013827">
    <property type="component" value="Unassembled WGS sequence"/>
</dbReference>
<dbReference type="InterPro" id="IPR037379">
    <property type="entry name" value="WDR74/Nsa1"/>
</dbReference>
<feature type="compositionally biased region" description="Acidic residues" evidence="1">
    <location>
        <begin position="355"/>
        <end position="379"/>
    </location>
</feature>
<dbReference type="GO" id="GO:0042273">
    <property type="term" value="P:ribosomal large subunit biogenesis"/>
    <property type="evidence" value="ECO:0007669"/>
    <property type="project" value="InterPro"/>
</dbReference>
<organism evidence="2 3">
    <name type="scientific">Emiliania huxleyi (strain CCMP1516)</name>
    <dbReference type="NCBI Taxonomy" id="280463"/>
    <lineage>
        <taxon>Eukaryota</taxon>
        <taxon>Haptista</taxon>
        <taxon>Haptophyta</taxon>
        <taxon>Prymnesiophyceae</taxon>
        <taxon>Isochrysidales</taxon>
        <taxon>Noelaerhabdaceae</taxon>
        <taxon>Emiliania</taxon>
    </lineage>
</organism>
<dbReference type="GO" id="GO:0005730">
    <property type="term" value="C:nucleolus"/>
    <property type="evidence" value="ECO:0007669"/>
    <property type="project" value="InterPro"/>
</dbReference>
<dbReference type="InterPro" id="IPR011047">
    <property type="entry name" value="Quinoprotein_ADH-like_sf"/>
</dbReference>
<name>A0A0D3L1N2_EMIH1</name>
<dbReference type="SUPFAM" id="SSF50998">
    <property type="entry name" value="Quinoprotein alcohol dehydrogenase-like"/>
    <property type="match status" value="1"/>
</dbReference>
<dbReference type="InterPro" id="IPR015943">
    <property type="entry name" value="WD40/YVTN_repeat-like_dom_sf"/>
</dbReference>
<evidence type="ECO:0000313" key="3">
    <source>
        <dbReference type="Proteomes" id="UP000013827"/>
    </source>
</evidence>
<dbReference type="OMA" id="CISQDES"/>
<evidence type="ECO:0000313" key="2">
    <source>
        <dbReference type="EnsemblProtists" id="EOD41917"/>
    </source>
</evidence>
<dbReference type="GeneID" id="17287187"/>
<dbReference type="PaxDb" id="2903-EOD41917"/>
<dbReference type="EnsemblProtists" id="EOD41917">
    <property type="protein sequence ID" value="EOD41917"/>
    <property type="gene ID" value="EMIHUDRAFT_194512"/>
</dbReference>
<accession>A0A0D3L1N2</accession>
<evidence type="ECO:0008006" key="4">
    <source>
        <dbReference type="Google" id="ProtNLM"/>
    </source>
</evidence>
<dbReference type="AlphaFoldDB" id="A0A0D3L1N2"/>
<dbReference type="eggNOG" id="KOG3881">
    <property type="taxonomic scope" value="Eukaryota"/>
</dbReference>
<protein>
    <recommendedName>
        <fullName evidence="4">Anaphase-promoting complex subunit 4 WD40 domain-containing protein</fullName>
    </recommendedName>
</protein>
<keyword evidence="3" id="KW-1185">Reference proteome</keyword>
<feature type="region of interest" description="Disordered" evidence="1">
    <location>
        <begin position="351"/>
        <end position="411"/>
    </location>
</feature>
<dbReference type="STRING" id="2903.R1E3C5"/>
<reference evidence="3" key="1">
    <citation type="journal article" date="2013" name="Nature">
        <title>Pan genome of the phytoplankton Emiliania underpins its global distribution.</title>
        <authorList>
            <person name="Read B.A."/>
            <person name="Kegel J."/>
            <person name="Klute M.J."/>
            <person name="Kuo A."/>
            <person name="Lefebvre S.C."/>
            <person name="Maumus F."/>
            <person name="Mayer C."/>
            <person name="Miller J."/>
            <person name="Monier A."/>
            <person name="Salamov A."/>
            <person name="Young J."/>
            <person name="Aguilar M."/>
            <person name="Claverie J.M."/>
            <person name="Frickenhaus S."/>
            <person name="Gonzalez K."/>
            <person name="Herman E.K."/>
            <person name="Lin Y.C."/>
            <person name="Napier J."/>
            <person name="Ogata H."/>
            <person name="Sarno A.F."/>
            <person name="Shmutz J."/>
            <person name="Schroeder D."/>
            <person name="de Vargas C."/>
            <person name="Verret F."/>
            <person name="von Dassow P."/>
            <person name="Valentin K."/>
            <person name="Van de Peer Y."/>
            <person name="Wheeler G."/>
            <person name="Dacks J.B."/>
            <person name="Delwiche C.F."/>
            <person name="Dyhrman S.T."/>
            <person name="Glockner G."/>
            <person name="John U."/>
            <person name="Richards T."/>
            <person name="Worden A.Z."/>
            <person name="Zhang X."/>
            <person name="Grigoriev I.V."/>
            <person name="Allen A.E."/>
            <person name="Bidle K."/>
            <person name="Borodovsky M."/>
            <person name="Bowler C."/>
            <person name="Brownlee C."/>
            <person name="Cock J.M."/>
            <person name="Elias M."/>
            <person name="Gladyshev V.N."/>
            <person name="Groth M."/>
            <person name="Guda C."/>
            <person name="Hadaegh A."/>
            <person name="Iglesias-Rodriguez M.D."/>
            <person name="Jenkins J."/>
            <person name="Jones B.M."/>
            <person name="Lawson T."/>
            <person name="Leese F."/>
            <person name="Lindquist E."/>
            <person name="Lobanov A."/>
            <person name="Lomsadze A."/>
            <person name="Malik S.B."/>
            <person name="Marsh M.E."/>
            <person name="Mackinder L."/>
            <person name="Mock T."/>
            <person name="Mueller-Roeber B."/>
            <person name="Pagarete A."/>
            <person name="Parker M."/>
            <person name="Probert I."/>
            <person name="Quesneville H."/>
            <person name="Raines C."/>
            <person name="Rensing S.A."/>
            <person name="Riano-Pachon D.M."/>
            <person name="Richier S."/>
            <person name="Rokitta S."/>
            <person name="Shiraiwa Y."/>
            <person name="Soanes D.M."/>
            <person name="van der Giezen M."/>
            <person name="Wahlund T.M."/>
            <person name="Williams B."/>
            <person name="Wilson W."/>
            <person name="Wolfe G."/>
            <person name="Wurch L.L."/>
        </authorList>
    </citation>
    <scope>NUCLEOTIDE SEQUENCE</scope>
</reference>
<sequence>MPLTALTADDTGLLKEVSLAPESSVVRRWGQQACGRGVSRACWGPGAEETHVGVGLEDGTVRFWRRSASTVAIAEESEDASPPSVDFAAGEEIGKGVAPHGGGPNGIAGLFAHGEAAPRVVAGERTGRVRVWVWPDGSAAHGPQGEPLATIETGKAAAVCRSAAGGEGVAVGGKGADPSVWSLEAGKAVWRARNLPNDELDLAVPIWLTDLKVAEGGRLLATGHGFVASRLRGEVRLYDTSAQRKPVARVVAPLGEEAISAVAVSADGRHVFAGSVSGHLARLDARMSLKPIALHPTLPLLACAGLDRKMRLYNWGYGGPVASVYLKQRLTACLLSSEAGTAAEVRALRLRGAGDDEEEADASDGSAEEESEEESEEEVAPPPRKKGPAATLKMRKEGPPTSRLKGKERQGRAVFKAGGAYEIMFWTDKS</sequence>
<dbReference type="PANTHER" id="PTHR16038">
    <property type="entry name" value="NOP SEVEN ASSOCIATED PROTEIN 1"/>
    <property type="match status" value="1"/>
</dbReference>
<dbReference type="PANTHER" id="PTHR16038:SF4">
    <property type="entry name" value="WD REPEAT-CONTAINING PROTEIN 74"/>
    <property type="match status" value="1"/>
</dbReference>